<feature type="region of interest" description="Disordered" evidence="1">
    <location>
        <begin position="60"/>
        <end position="95"/>
    </location>
</feature>
<gene>
    <name evidence="2" type="ORF">DFP89_1041</name>
</gene>
<dbReference type="AlphaFoldDB" id="A0A368Z5X7"/>
<reference evidence="2 3" key="1">
    <citation type="submission" date="2018-07" db="EMBL/GenBank/DDBJ databases">
        <title>Genomic Encyclopedia of Type Strains, Phase III (KMG-III): the genomes of soil and plant-associated and newly described type strains.</title>
        <authorList>
            <person name="Whitman W."/>
        </authorList>
    </citation>
    <scope>NUCLEOTIDE SEQUENCE [LARGE SCALE GENOMIC DNA]</scope>
    <source>
        <strain evidence="2 3">CECT 8525</strain>
    </source>
</reference>
<comment type="caution">
    <text evidence="2">The sequence shown here is derived from an EMBL/GenBank/DDBJ whole genome shotgun (WGS) entry which is preliminary data.</text>
</comment>
<organism evidence="2 3">
    <name type="scientific">Paracoccus lutimaris</name>
    <dbReference type="NCBI Taxonomy" id="1490030"/>
    <lineage>
        <taxon>Bacteria</taxon>
        <taxon>Pseudomonadati</taxon>
        <taxon>Pseudomonadota</taxon>
        <taxon>Alphaproteobacteria</taxon>
        <taxon>Rhodobacterales</taxon>
        <taxon>Paracoccaceae</taxon>
        <taxon>Paracoccus</taxon>
    </lineage>
</organism>
<feature type="region of interest" description="Disordered" evidence="1">
    <location>
        <begin position="331"/>
        <end position="353"/>
    </location>
</feature>
<sequence length="353" mass="37577">MEVMRSQAEASEKFLAAEEAQNAKTAERLQLEREIESVRRRAADSGAYLTEAELEAQAGRNLAAEAARKPSGAARGGGRSKGGGGSSRQSDFQREIDSTRERIALWETEAAAMVAAAASGQEYGDALDFARKRAELLHAAQQDGKTITPELSAEIDKLAEAYMTAGMEAEDAADRLDRIKEQSEAGKEALEDIFGAVLEGADSAKQAVARLLMEIAKIQLMKGIMSLPGMGAISGAIGRALIPGFASGGDHRGGLRIVGERGPELEATGPSRIWNADQTRNLLAGRPTGAGSGAAMQAVGTTTIRLDLSPDLEARVLDKASEQSVQITRQSVAAYDRQMPSRMQQISAQPRRR</sequence>
<feature type="compositionally biased region" description="Gly residues" evidence="1">
    <location>
        <begin position="74"/>
        <end position="86"/>
    </location>
</feature>
<dbReference type="Proteomes" id="UP000253345">
    <property type="component" value="Unassembled WGS sequence"/>
</dbReference>
<dbReference type="EMBL" id="QPJL01000004">
    <property type="protein sequence ID" value="RCW86617.1"/>
    <property type="molecule type" value="Genomic_DNA"/>
</dbReference>
<name>A0A368Z5X7_9RHOB</name>
<evidence type="ECO:0000313" key="3">
    <source>
        <dbReference type="Proteomes" id="UP000253345"/>
    </source>
</evidence>
<evidence type="ECO:0008006" key="4">
    <source>
        <dbReference type="Google" id="ProtNLM"/>
    </source>
</evidence>
<protein>
    <recommendedName>
        <fullName evidence="4">Tail length tape measure protein</fullName>
    </recommendedName>
</protein>
<accession>A0A368Z5X7</accession>
<evidence type="ECO:0000313" key="2">
    <source>
        <dbReference type="EMBL" id="RCW86617.1"/>
    </source>
</evidence>
<proteinExistence type="predicted"/>
<dbReference type="OrthoDB" id="7311517at2"/>
<feature type="compositionally biased region" description="Polar residues" evidence="1">
    <location>
        <begin position="341"/>
        <end position="353"/>
    </location>
</feature>
<keyword evidence="3" id="KW-1185">Reference proteome</keyword>
<dbReference type="RefSeq" id="WP_114348327.1">
    <property type="nucleotide sequence ID" value="NZ_QPJL01000004.1"/>
</dbReference>
<evidence type="ECO:0000256" key="1">
    <source>
        <dbReference type="SAM" id="MobiDB-lite"/>
    </source>
</evidence>